<dbReference type="GO" id="GO:0000428">
    <property type="term" value="C:DNA-directed RNA polymerase complex"/>
    <property type="evidence" value="ECO:0007669"/>
    <property type="project" value="UniProtKB-KW"/>
</dbReference>
<accession>A0A9P1H4K9</accession>
<dbReference type="Pfam" id="PF18132">
    <property type="entry name" value="Tyrosinase_C"/>
    <property type="match status" value="1"/>
</dbReference>
<organism evidence="14 15">
    <name type="scientific">Parascedosporium putredinis</name>
    <dbReference type="NCBI Taxonomy" id="1442378"/>
    <lineage>
        <taxon>Eukaryota</taxon>
        <taxon>Fungi</taxon>
        <taxon>Dikarya</taxon>
        <taxon>Ascomycota</taxon>
        <taxon>Pezizomycotina</taxon>
        <taxon>Sordariomycetes</taxon>
        <taxon>Hypocreomycetidae</taxon>
        <taxon>Microascales</taxon>
        <taxon>Microascaceae</taxon>
        <taxon>Parascedosporium</taxon>
    </lineage>
</organism>
<dbReference type="InterPro" id="IPR037034">
    <property type="entry name" value="RNA_pol_Rpb2_2_sf"/>
</dbReference>
<dbReference type="GO" id="GO:0003677">
    <property type="term" value="F:DNA binding"/>
    <property type="evidence" value="ECO:0007669"/>
    <property type="project" value="InterPro"/>
</dbReference>
<dbReference type="PANTHER" id="PTHR20856">
    <property type="entry name" value="DNA-DIRECTED RNA POLYMERASE I SUBUNIT 2"/>
    <property type="match status" value="1"/>
</dbReference>
<dbReference type="InterPro" id="IPR007645">
    <property type="entry name" value="RNA_pol_Rpb2_3"/>
</dbReference>
<evidence type="ECO:0000256" key="4">
    <source>
        <dbReference type="ARBA" id="ARBA00012418"/>
    </source>
</evidence>
<dbReference type="FunFam" id="3.90.1100.10:FF:000008">
    <property type="entry name" value="DNA-directed RNA polymerase subunit beta"/>
    <property type="match status" value="1"/>
</dbReference>
<dbReference type="SUPFAM" id="SSF48056">
    <property type="entry name" value="Di-copper centre-containing domain"/>
    <property type="match status" value="1"/>
</dbReference>
<keyword evidence="7" id="KW-0548">Nucleotidyltransferase</keyword>
<name>A0A9P1H4K9_9PEZI</name>
<reference evidence="14" key="1">
    <citation type="submission" date="2022-11" db="EMBL/GenBank/DDBJ databases">
        <authorList>
            <person name="Scott C."/>
            <person name="Bruce N."/>
        </authorList>
    </citation>
    <scope>NUCLEOTIDE SEQUENCE</scope>
</reference>
<dbReference type="OrthoDB" id="10248617at2759"/>
<dbReference type="EMBL" id="CALLCH030000015">
    <property type="protein sequence ID" value="CAI4216649.1"/>
    <property type="molecule type" value="Genomic_DNA"/>
</dbReference>
<evidence type="ECO:0000256" key="5">
    <source>
        <dbReference type="ARBA" id="ARBA00022478"/>
    </source>
</evidence>
<gene>
    <name evidence="14" type="ORF">PPNO1_LOCUS6301</name>
</gene>
<dbReference type="GO" id="GO:0006351">
    <property type="term" value="P:DNA-templated transcription"/>
    <property type="evidence" value="ECO:0007669"/>
    <property type="project" value="InterPro"/>
</dbReference>
<dbReference type="Gene3D" id="2.60.310.20">
    <property type="match status" value="1"/>
</dbReference>
<dbReference type="InterPro" id="IPR008922">
    <property type="entry name" value="Di-copper_centre_dom_sf"/>
</dbReference>
<dbReference type="InterPro" id="IPR041640">
    <property type="entry name" value="Tyrosinase_C"/>
</dbReference>
<feature type="domain" description="Tyrosinase copper-binding" evidence="13">
    <location>
        <begin position="187"/>
        <end position="198"/>
    </location>
</feature>
<dbReference type="Gene3D" id="3.90.1110.10">
    <property type="entry name" value="RNA polymerase Rpb2, domain 2"/>
    <property type="match status" value="1"/>
</dbReference>
<dbReference type="Pfam" id="PF04561">
    <property type="entry name" value="RNA_pol_Rpb2_2"/>
    <property type="match status" value="1"/>
</dbReference>
<dbReference type="InterPro" id="IPR002227">
    <property type="entry name" value="Tyrosinase_Cu-bd"/>
</dbReference>
<evidence type="ECO:0000256" key="11">
    <source>
        <dbReference type="ARBA" id="ARBA00023242"/>
    </source>
</evidence>
<dbReference type="PRINTS" id="PR00092">
    <property type="entry name" value="TYROSINASE"/>
</dbReference>
<comment type="subcellular location">
    <subcellularLocation>
        <location evidence="2">Nucleus</location>
    </subcellularLocation>
</comment>
<evidence type="ECO:0000256" key="8">
    <source>
        <dbReference type="ARBA" id="ARBA00023002"/>
    </source>
</evidence>
<dbReference type="Gene3D" id="3.90.1100.10">
    <property type="match status" value="2"/>
</dbReference>
<proteinExistence type="inferred from homology"/>
<dbReference type="InterPro" id="IPR009674">
    <property type="entry name" value="Rpa2_dom_4"/>
</dbReference>
<dbReference type="Proteomes" id="UP000838763">
    <property type="component" value="Unassembled WGS sequence"/>
</dbReference>
<evidence type="ECO:0000256" key="9">
    <source>
        <dbReference type="ARBA" id="ARBA00023033"/>
    </source>
</evidence>
<dbReference type="Gene3D" id="1.10.1280.10">
    <property type="entry name" value="Di-copper center containing domain from catechol oxidase"/>
    <property type="match status" value="1"/>
</dbReference>
<keyword evidence="6" id="KW-0808">Transferase</keyword>
<evidence type="ECO:0000256" key="2">
    <source>
        <dbReference type="ARBA" id="ARBA00004123"/>
    </source>
</evidence>
<evidence type="ECO:0000256" key="3">
    <source>
        <dbReference type="ARBA" id="ARBA00006835"/>
    </source>
</evidence>
<evidence type="ECO:0000256" key="6">
    <source>
        <dbReference type="ARBA" id="ARBA00022679"/>
    </source>
</evidence>
<dbReference type="GO" id="GO:0005634">
    <property type="term" value="C:nucleus"/>
    <property type="evidence" value="ECO:0007669"/>
    <property type="project" value="UniProtKB-SubCell"/>
</dbReference>
<sequence length="1209" mass="136147">MALVEQQLYSRVQHIASLFPNDLERAVYQDAALTWRMPYWDWALVPSDGSAPFMDEFGWEDITIYGPNGLQDISNPLYSYHFGEREMFDVRSTQWNETKRAPSSLLADAVSHNQGVARRLSSNIDQFQQRLFMLFTSYNNYATFSSTQYRQEGNETTYESIEGIHDSLHSIIGERGHMDYIMYSAFDPIFFLHHANVDRLVSMWQALNPRSWVTPWPATGSTFTSYEGQILDAGTDLTPFYATTDGQFWNSNLARDTRSFGYVYDDTANVSLMDVSDDAALGTLRSVISRKYGNSVQWLGVERPTPGGIDGDGVDRIAVERFRKAASATGQFIPDLSADARLLHAPQSATLGARDSYVEWIANIRLPRKAVLQPTSLLFFIGDVPYNSKVWKDSPNLVGSFGIFSMPTATSSTSQITGTLPLTAALKKMVAAKFVASMDLEAMGPYLERNLKARVLDVNGRVVDPRSLGLSITVASAFVRPPSKETEFPVWGPLQATASLHLDIAPPLSVPLGKLQNEHFRPQGRQVSPEGGQAVVGGIRHRSPAKPFPEPSKDRSQHPLLRDAVQFHNESFNALFSEQGLIRHGIEDIGTKWFRDGELSQTGATSNDLRIRIKHVALQRPEIIPHRLSKGDRKPLYPWECRERHISYRGKLFATLEYTINDEEPVEFDLDLGKLPVMVKSNRCHLESLAPAQLVEKREDSEELGGYFIVNGIERIIRLLQVNKRNFPIAVDRKSFANRGPEYTTKGLIMRCSRPDETSVTNTLHLLKDGNIVMRFAWRKREYLVPVMMIFKALIDTNDREVFEAIVGRGDSEAAKGARLVNQIEVLLRTFKIYGLYSKKQARSFLGSKFRGIMGVPNAMSDFDVGTELLRKIILVHLGNVNVTHEQDCDNRRMLPDNVDVVSNQDVLLGGFFYGMIIKERLEEMIGTSLRASLVQHFRSYPTDTFTSSKFQQEFPRRIFTKVDYKLGQAMEYFLSTGNLSSVSGLDQQQASGFTIVAEKLNYLRYISHFRSIHRGAFFTELRTTTVRKLTPESWGYLCPVHTPDGSPCGLLNHLAHKCKVMTKGVDASHIPRLVHQLGADVQSSATTADCVVVMLDGKIIGWCSPATAKRIHDSFRHWKVEGSHNIPLELEIGYVPLSSGGMYPGVYMASKPSRMVRPVKYLPLDKEDYVGPMEQMYMGIAVVPWEIESGFHTHIEYSPPMFSLFSPT</sequence>
<keyword evidence="15" id="KW-1185">Reference proteome</keyword>
<keyword evidence="9" id="KW-0503">Monooxygenase</keyword>
<dbReference type="GO" id="GO:0032549">
    <property type="term" value="F:ribonucleoside binding"/>
    <property type="evidence" value="ECO:0007669"/>
    <property type="project" value="InterPro"/>
</dbReference>
<dbReference type="PROSITE" id="PS00498">
    <property type="entry name" value="TYROSINASE_2"/>
    <property type="match status" value="1"/>
</dbReference>
<keyword evidence="8" id="KW-0560">Oxidoreductase</keyword>
<dbReference type="Pfam" id="PF00264">
    <property type="entry name" value="Tyrosinase"/>
    <property type="match status" value="1"/>
</dbReference>
<evidence type="ECO:0000259" key="13">
    <source>
        <dbReference type="PROSITE" id="PS00498"/>
    </source>
</evidence>
<evidence type="ECO:0000256" key="12">
    <source>
        <dbReference type="RuleBase" id="RU000434"/>
    </source>
</evidence>
<dbReference type="Pfam" id="PF04563">
    <property type="entry name" value="RNA_pol_Rpb2_1"/>
    <property type="match status" value="1"/>
</dbReference>
<dbReference type="GO" id="GO:0004497">
    <property type="term" value="F:monooxygenase activity"/>
    <property type="evidence" value="ECO:0007669"/>
    <property type="project" value="UniProtKB-KW"/>
</dbReference>
<keyword evidence="11" id="KW-0539">Nucleus</keyword>
<evidence type="ECO:0000313" key="14">
    <source>
        <dbReference type="EMBL" id="CAI4216649.1"/>
    </source>
</evidence>
<dbReference type="EC" id="2.7.7.6" evidence="4"/>
<comment type="similarity">
    <text evidence="3 12">Belongs to the RNA polymerase beta chain family.</text>
</comment>
<protein>
    <recommendedName>
        <fullName evidence="4">DNA-directed RNA polymerase</fullName>
        <ecNumber evidence="4">2.7.7.6</ecNumber>
    </recommendedName>
</protein>
<dbReference type="AlphaFoldDB" id="A0A9P1H4K9"/>
<keyword evidence="5" id="KW-0240">DNA-directed RNA polymerase</keyword>
<evidence type="ECO:0000313" key="15">
    <source>
        <dbReference type="Proteomes" id="UP000838763"/>
    </source>
</evidence>
<dbReference type="InterPro" id="IPR007642">
    <property type="entry name" value="RNA_pol_Rpb2_2"/>
</dbReference>
<evidence type="ECO:0000256" key="1">
    <source>
        <dbReference type="ARBA" id="ARBA00001973"/>
    </source>
</evidence>
<dbReference type="Pfam" id="PF06883">
    <property type="entry name" value="RNA_pol_Rpa2_4"/>
    <property type="match status" value="1"/>
</dbReference>
<dbReference type="SUPFAM" id="SSF64484">
    <property type="entry name" value="beta and beta-prime subunits of DNA dependent RNA-polymerase"/>
    <property type="match status" value="1"/>
</dbReference>
<evidence type="ECO:0000256" key="10">
    <source>
        <dbReference type="ARBA" id="ARBA00023163"/>
    </source>
</evidence>
<dbReference type="Pfam" id="PF04565">
    <property type="entry name" value="RNA_pol_Rpb2_3"/>
    <property type="match status" value="1"/>
</dbReference>
<dbReference type="InterPro" id="IPR015712">
    <property type="entry name" value="DNA-dir_RNA_pol_su2"/>
</dbReference>
<dbReference type="InterPro" id="IPR007644">
    <property type="entry name" value="RNA_pol_bsu_protrusion"/>
</dbReference>
<comment type="caution">
    <text evidence="14">The sequence shown here is derived from an EMBL/GenBank/DDBJ whole genome shotgun (WGS) entry which is preliminary data.</text>
</comment>
<dbReference type="GO" id="GO:0003899">
    <property type="term" value="F:DNA-directed RNA polymerase activity"/>
    <property type="evidence" value="ECO:0007669"/>
    <property type="project" value="UniProtKB-EC"/>
</dbReference>
<comment type="cofactor">
    <cofactor evidence="1">
        <name>Cu(2+)</name>
        <dbReference type="ChEBI" id="CHEBI:29036"/>
    </cofactor>
</comment>
<evidence type="ECO:0000256" key="7">
    <source>
        <dbReference type="ARBA" id="ARBA00022695"/>
    </source>
</evidence>
<keyword evidence="10" id="KW-0804">Transcription</keyword>